<accession>A0A139A8X2</accession>
<organism evidence="1 2">
    <name type="scientific">Gonapodya prolifera (strain JEL478)</name>
    <name type="common">Monoblepharis prolifera</name>
    <dbReference type="NCBI Taxonomy" id="1344416"/>
    <lineage>
        <taxon>Eukaryota</taxon>
        <taxon>Fungi</taxon>
        <taxon>Fungi incertae sedis</taxon>
        <taxon>Chytridiomycota</taxon>
        <taxon>Chytridiomycota incertae sedis</taxon>
        <taxon>Monoblepharidomycetes</taxon>
        <taxon>Monoblepharidales</taxon>
        <taxon>Gonapodyaceae</taxon>
        <taxon>Gonapodya</taxon>
    </lineage>
</organism>
<sequence length="156" mass="16703">MSINSSHMSGINAQELQALGQEYSSLRTVVGHWKGGEFNTDVDAFKGKKHETMNKLHTMLGKPGTPASLVIQAMGKPDEVSPTLPGIHAASGGAGAPLMPGPVVHGAEGPAPGAFASGGSTYFLVYEWRAKHDYLWFEVDSTTEKVIKSDWYMALE</sequence>
<proteinExistence type="predicted"/>
<reference evidence="1 2" key="1">
    <citation type="journal article" date="2015" name="Genome Biol. Evol.">
        <title>Phylogenomic analyses indicate that early fungi evolved digesting cell walls of algal ancestors of land plants.</title>
        <authorList>
            <person name="Chang Y."/>
            <person name="Wang S."/>
            <person name="Sekimoto S."/>
            <person name="Aerts A.L."/>
            <person name="Choi C."/>
            <person name="Clum A."/>
            <person name="LaButti K.M."/>
            <person name="Lindquist E.A."/>
            <person name="Yee Ngan C."/>
            <person name="Ohm R.A."/>
            <person name="Salamov A.A."/>
            <person name="Grigoriev I.V."/>
            <person name="Spatafora J.W."/>
            <person name="Berbee M.L."/>
        </authorList>
    </citation>
    <scope>NUCLEOTIDE SEQUENCE [LARGE SCALE GENOMIC DNA]</scope>
    <source>
        <strain evidence="1 2">JEL478</strain>
    </source>
</reference>
<name>A0A139A8X2_GONPJ</name>
<gene>
    <name evidence="1" type="ORF">M427DRAFT_100719</name>
</gene>
<evidence type="ECO:0000313" key="1">
    <source>
        <dbReference type="EMBL" id="KXS13240.1"/>
    </source>
</evidence>
<keyword evidence="2" id="KW-1185">Reference proteome</keyword>
<dbReference type="Proteomes" id="UP000070544">
    <property type="component" value="Unassembled WGS sequence"/>
</dbReference>
<dbReference type="EMBL" id="KQ965780">
    <property type="protein sequence ID" value="KXS13240.1"/>
    <property type="molecule type" value="Genomic_DNA"/>
</dbReference>
<evidence type="ECO:0000313" key="2">
    <source>
        <dbReference type="Proteomes" id="UP000070544"/>
    </source>
</evidence>
<protein>
    <submittedName>
        <fullName evidence="1">Uncharacterized protein</fullName>
    </submittedName>
</protein>
<dbReference type="AlphaFoldDB" id="A0A139A8X2"/>
<dbReference type="OMA" id="ITSDWHK"/>
<dbReference type="OrthoDB" id="5580129at2759"/>